<dbReference type="KEGG" id="rher:EHE19_008160"/>
<name>A0A4U7JNS6_9FIRM</name>
<dbReference type="OrthoDB" id="1739522at2"/>
<evidence type="ECO:0000313" key="2">
    <source>
        <dbReference type="Proteomes" id="UP000306409"/>
    </source>
</evidence>
<dbReference type="Proteomes" id="UP000306409">
    <property type="component" value="Chromosome"/>
</dbReference>
<reference evidence="1 2" key="1">
    <citation type="submission" date="2020-09" db="EMBL/GenBank/DDBJ databases">
        <title>Characterization and genome sequencing of Ruminiclostridium sp. nov. MA18.</title>
        <authorList>
            <person name="Rettenmaier R."/>
            <person name="Kowollik M.-L."/>
            <person name="Liebl W."/>
            <person name="Zverlov V."/>
        </authorList>
    </citation>
    <scope>NUCLEOTIDE SEQUENCE [LARGE SCALE GENOMIC DNA]</scope>
    <source>
        <strain evidence="1 2">MA18</strain>
    </source>
</reference>
<organism evidence="1 2">
    <name type="scientific">Ruminiclostridium herbifermentans</name>
    <dbReference type="NCBI Taxonomy" id="2488810"/>
    <lineage>
        <taxon>Bacteria</taxon>
        <taxon>Bacillati</taxon>
        <taxon>Bacillota</taxon>
        <taxon>Clostridia</taxon>
        <taxon>Eubacteriales</taxon>
        <taxon>Oscillospiraceae</taxon>
        <taxon>Ruminiclostridium</taxon>
    </lineage>
</organism>
<protein>
    <submittedName>
        <fullName evidence="1">Uncharacterized protein</fullName>
    </submittedName>
</protein>
<keyword evidence="2" id="KW-1185">Reference proteome</keyword>
<proteinExistence type="predicted"/>
<sequence>MKSVLFERDLLYPTDNVIEPGIIHVEILNPDNSKMPVIVESKSSHSAVENISAVLDVLQKDIFDRINIKVYENTSVYILLNESDKTKYGDVKYLKVVYNGVQEFTLEPFDEGF</sequence>
<dbReference type="RefSeq" id="WP_137696407.1">
    <property type="nucleotide sequence ID" value="NZ_CP061336.1"/>
</dbReference>
<gene>
    <name evidence="1" type="ORF">EHE19_008160</name>
</gene>
<accession>A0A4U7JNS6</accession>
<evidence type="ECO:0000313" key="1">
    <source>
        <dbReference type="EMBL" id="QNU68365.1"/>
    </source>
</evidence>
<dbReference type="AlphaFoldDB" id="A0A4U7JNS6"/>
<dbReference type="EMBL" id="CP061336">
    <property type="protein sequence ID" value="QNU68365.1"/>
    <property type="molecule type" value="Genomic_DNA"/>
</dbReference>